<protein>
    <recommendedName>
        <fullName evidence="2">DUF4440 domain-containing protein</fullName>
    </recommendedName>
</protein>
<evidence type="ECO:0000256" key="1">
    <source>
        <dbReference type="SAM" id="SignalP"/>
    </source>
</evidence>
<evidence type="ECO:0000313" key="4">
    <source>
        <dbReference type="EMBL" id="MBB6127227.1"/>
    </source>
</evidence>
<keyword evidence="5" id="KW-1185">Reference proteome</keyword>
<reference evidence="5 6" key="1">
    <citation type="submission" date="2020-08" db="EMBL/GenBank/DDBJ databases">
        <title>Genomic Encyclopedia of Type Strains, Phase IV (KMG-V): Genome sequencing to study the core and pangenomes of soil and plant-associated prokaryotes.</title>
        <authorList>
            <person name="Whitman W."/>
        </authorList>
    </citation>
    <scope>NUCLEOTIDE SEQUENCE [LARGE SCALE GENOMIC DNA]</scope>
    <source>
        <strain evidence="3 5">ANJLi2</strain>
        <strain evidence="4 6">MP601</strain>
    </source>
</reference>
<dbReference type="Proteomes" id="UP000541583">
    <property type="component" value="Unassembled WGS sequence"/>
</dbReference>
<dbReference type="EMBL" id="JACHCA010000003">
    <property type="protein sequence ID" value="MBB6127227.1"/>
    <property type="molecule type" value="Genomic_DNA"/>
</dbReference>
<feature type="signal peptide" evidence="1">
    <location>
        <begin position="1"/>
        <end position="27"/>
    </location>
</feature>
<gene>
    <name evidence="4" type="ORF">HDF22_001333</name>
    <name evidence="3" type="ORF">HDF23_001921</name>
</gene>
<comment type="caution">
    <text evidence="4">The sequence shown here is derived from an EMBL/GenBank/DDBJ whole genome shotgun (WGS) entry which is preliminary data.</text>
</comment>
<evidence type="ECO:0000313" key="5">
    <source>
        <dbReference type="Proteomes" id="UP000541583"/>
    </source>
</evidence>
<evidence type="ECO:0000313" key="6">
    <source>
        <dbReference type="Proteomes" id="UP000548326"/>
    </source>
</evidence>
<feature type="chain" id="PRO_5032824226" description="DUF4440 domain-containing protein" evidence="1">
    <location>
        <begin position="28"/>
        <end position="163"/>
    </location>
</feature>
<dbReference type="InterPro" id="IPR027843">
    <property type="entry name" value="DUF4440"/>
</dbReference>
<name>A0A841J8U3_9SPHI</name>
<keyword evidence="1" id="KW-0732">Signal</keyword>
<feature type="domain" description="DUF4440" evidence="2">
    <location>
        <begin position="48"/>
        <end position="155"/>
    </location>
</feature>
<organism evidence="4 6">
    <name type="scientific">Mucilaginibacter lappiensis</name>
    <dbReference type="NCBI Taxonomy" id="354630"/>
    <lineage>
        <taxon>Bacteria</taxon>
        <taxon>Pseudomonadati</taxon>
        <taxon>Bacteroidota</taxon>
        <taxon>Sphingobacteriia</taxon>
        <taxon>Sphingobacteriales</taxon>
        <taxon>Sphingobacteriaceae</taxon>
        <taxon>Mucilaginibacter</taxon>
    </lineage>
</organism>
<dbReference type="Proteomes" id="UP000548326">
    <property type="component" value="Unassembled WGS sequence"/>
</dbReference>
<evidence type="ECO:0000313" key="3">
    <source>
        <dbReference type="EMBL" id="MBB6109178.1"/>
    </source>
</evidence>
<sequence>MKTPTYRFLIAIAFLLSCIFWGNNVQAQATQKHVDQQLYNTILHMDSVCFDAYNNHDIQTLKKVFSENLEFYHDLGGLTNYEQNIQAFERIFVQNKVSGMKRELVKGSLEVYPIKDYGAIEVGMHRFTHMENGKEVVGLMKFLHVWQYKNNEWKITRIISYDH</sequence>
<dbReference type="RefSeq" id="WP_076372836.1">
    <property type="nucleotide sequence ID" value="NZ_FTMG01000003.1"/>
</dbReference>
<accession>A0A841J8U3</accession>
<dbReference type="PROSITE" id="PS51257">
    <property type="entry name" value="PROKAR_LIPOPROTEIN"/>
    <property type="match status" value="1"/>
</dbReference>
<evidence type="ECO:0000259" key="2">
    <source>
        <dbReference type="Pfam" id="PF14534"/>
    </source>
</evidence>
<proteinExistence type="predicted"/>
<dbReference type="EMBL" id="JACHCB010000003">
    <property type="protein sequence ID" value="MBB6109178.1"/>
    <property type="molecule type" value="Genomic_DNA"/>
</dbReference>
<dbReference type="Gene3D" id="3.10.450.50">
    <property type="match status" value="1"/>
</dbReference>
<dbReference type="InterPro" id="IPR032710">
    <property type="entry name" value="NTF2-like_dom_sf"/>
</dbReference>
<dbReference type="AlphaFoldDB" id="A0A841J8U3"/>
<dbReference type="Pfam" id="PF14534">
    <property type="entry name" value="DUF4440"/>
    <property type="match status" value="1"/>
</dbReference>
<dbReference type="OrthoDB" id="1357763at2"/>
<dbReference type="SUPFAM" id="SSF54427">
    <property type="entry name" value="NTF2-like"/>
    <property type="match status" value="1"/>
</dbReference>